<dbReference type="InterPro" id="IPR041698">
    <property type="entry name" value="Methyltransf_25"/>
</dbReference>
<organism evidence="2 3">
    <name type="scientific">Streptomyces lannensis</name>
    <dbReference type="NCBI Taxonomy" id="766498"/>
    <lineage>
        <taxon>Bacteria</taxon>
        <taxon>Bacillati</taxon>
        <taxon>Actinomycetota</taxon>
        <taxon>Actinomycetes</taxon>
        <taxon>Kitasatosporales</taxon>
        <taxon>Streptomycetaceae</taxon>
        <taxon>Streptomyces</taxon>
    </lineage>
</organism>
<dbReference type="InterPro" id="IPR029063">
    <property type="entry name" value="SAM-dependent_MTases_sf"/>
</dbReference>
<sequence>MSTSQTPDQWHGQSPTPISPADAYNGYIAANVVFALDRIGLLDRMERGEALYQDDVDTLTTMDTDRRAAVLRAAVGCGYLKAEEGVFLPTETGRDIARSRGYFTWAVGGYNEVFAHAGALSTGTARYDEDVHRDEAMVALGSGQADQSMFARQVQQAFEGVDFETLADLGSGTSARVRRVVSEHPGTRGFGIDISEPATAIARRNIAEAGLEGRVEAVCADALDLLAPNGGIGGAADADAVMSFLLLHDLLADPSTRADIFPRMREAFPRARSFVFADTMLRPVTGLDDKLPIFSAGFELAHAMMGVPLHPRETYEELFRCAGLRIARREPMATPHTWLYVLKAD</sequence>
<comment type="caution">
    <text evidence="2">The sequence shown here is derived from an EMBL/GenBank/DDBJ whole genome shotgun (WGS) entry which is preliminary data.</text>
</comment>
<gene>
    <name evidence="2" type="ORF">GCM10022207_71290</name>
</gene>
<evidence type="ECO:0000313" key="2">
    <source>
        <dbReference type="EMBL" id="GAA3893161.1"/>
    </source>
</evidence>
<evidence type="ECO:0000259" key="1">
    <source>
        <dbReference type="Pfam" id="PF13649"/>
    </source>
</evidence>
<name>A0ABP7L2Y0_9ACTN</name>
<dbReference type="Proteomes" id="UP001501563">
    <property type="component" value="Unassembled WGS sequence"/>
</dbReference>
<dbReference type="Gene3D" id="3.40.50.150">
    <property type="entry name" value="Vaccinia Virus protein VP39"/>
    <property type="match status" value="1"/>
</dbReference>
<reference evidence="3" key="1">
    <citation type="journal article" date="2019" name="Int. J. Syst. Evol. Microbiol.">
        <title>The Global Catalogue of Microorganisms (GCM) 10K type strain sequencing project: providing services to taxonomists for standard genome sequencing and annotation.</title>
        <authorList>
            <consortium name="The Broad Institute Genomics Platform"/>
            <consortium name="The Broad Institute Genome Sequencing Center for Infectious Disease"/>
            <person name="Wu L."/>
            <person name="Ma J."/>
        </authorList>
    </citation>
    <scope>NUCLEOTIDE SEQUENCE [LARGE SCALE GENOMIC DNA]</scope>
    <source>
        <strain evidence="3">JCM 16578</strain>
    </source>
</reference>
<dbReference type="CDD" id="cd02440">
    <property type="entry name" value="AdoMet_MTases"/>
    <property type="match status" value="1"/>
</dbReference>
<dbReference type="InterPro" id="IPR036388">
    <property type="entry name" value="WH-like_DNA-bd_sf"/>
</dbReference>
<evidence type="ECO:0000313" key="3">
    <source>
        <dbReference type="Proteomes" id="UP001501563"/>
    </source>
</evidence>
<dbReference type="Pfam" id="PF13649">
    <property type="entry name" value="Methyltransf_25"/>
    <property type="match status" value="1"/>
</dbReference>
<proteinExistence type="predicted"/>
<accession>A0ABP7L2Y0</accession>
<dbReference type="EMBL" id="BAAAZA010000030">
    <property type="protein sequence ID" value="GAA3893161.1"/>
    <property type="molecule type" value="Genomic_DNA"/>
</dbReference>
<dbReference type="RefSeq" id="WP_331270021.1">
    <property type="nucleotide sequence ID" value="NZ_BAAAZA010000030.1"/>
</dbReference>
<feature type="domain" description="Methyltransferase" evidence="1">
    <location>
        <begin position="168"/>
        <end position="252"/>
    </location>
</feature>
<dbReference type="Gene3D" id="1.10.10.10">
    <property type="entry name" value="Winged helix-like DNA-binding domain superfamily/Winged helix DNA-binding domain"/>
    <property type="match status" value="1"/>
</dbReference>
<dbReference type="SUPFAM" id="SSF53335">
    <property type="entry name" value="S-adenosyl-L-methionine-dependent methyltransferases"/>
    <property type="match status" value="1"/>
</dbReference>
<keyword evidence="3" id="KW-1185">Reference proteome</keyword>
<protein>
    <recommendedName>
        <fullName evidence="1">Methyltransferase domain-containing protein</fullName>
    </recommendedName>
</protein>